<accession>A0A223EPG0</accession>
<protein>
    <submittedName>
        <fullName evidence="2">Uncharacterized protein</fullName>
    </submittedName>
</protein>
<feature type="transmembrane region" description="Helical" evidence="1">
    <location>
        <begin position="44"/>
        <end position="61"/>
    </location>
</feature>
<keyword evidence="1" id="KW-0812">Transmembrane</keyword>
<sequence length="104" mass="11787">MATVKKNLLLIPTILSVINVICLASFLIGFSIMNYPISRVLTDLGLLCPLIAILSFLYLVIKVKGIKHSALKYLHFVNAVTFLVPICILTFLILRFLNDWDIYF</sequence>
<dbReference type="AlphaFoldDB" id="A0A223EPG0"/>
<dbReference type="EMBL" id="CP017704">
    <property type="protein sequence ID" value="ASS97111.1"/>
    <property type="molecule type" value="Genomic_DNA"/>
</dbReference>
<name>A0A223EPG0_9BACI</name>
<evidence type="ECO:0000313" key="2">
    <source>
        <dbReference type="EMBL" id="ASS97111.1"/>
    </source>
</evidence>
<keyword evidence="1" id="KW-0472">Membrane</keyword>
<keyword evidence="1" id="KW-1133">Transmembrane helix</keyword>
<evidence type="ECO:0000256" key="1">
    <source>
        <dbReference type="SAM" id="Phobius"/>
    </source>
</evidence>
<proteinExistence type="predicted"/>
<feature type="transmembrane region" description="Helical" evidence="1">
    <location>
        <begin position="7"/>
        <end position="32"/>
    </location>
</feature>
<feature type="transmembrane region" description="Helical" evidence="1">
    <location>
        <begin position="73"/>
        <end position="97"/>
    </location>
</feature>
<gene>
    <name evidence="2" type="ORF">BS1321_26355</name>
</gene>
<organism evidence="2 3">
    <name type="scientific">Peribacillus simplex NBRC 15720 = DSM 1321</name>
    <dbReference type="NCBI Taxonomy" id="1349754"/>
    <lineage>
        <taxon>Bacteria</taxon>
        <taxon>Bacillati</taxon>
        <taxon>Bacillota</taxon>
        <taxon>Bacilli</taxon>
        <taxon>Bacillales</taxon>
        <taxon>Bacillaceae</taxon>
        <taxon>Peribacillus</taxon>
    </lineage>
</organism>
<evidence type="ECO:0000313" key="3">
    <source>
        <dbReference type="Proteomes" id="UP000214618"/>
    </source>
</evidence>
<dbReference type="Proteomes" id="UP000214618">
    <property type="component" value="Chromosome"/>
</dbReference>
<reference evidence="2 3" key="1">
    <citation type="submission" date="2016-10" db="EMBL/GenBank/DDBJ databases">
        <title>The whole genome sequencing and assembly of Bacillus simplex DSM 1321 strain.</title>
        <authorList>
            <person name="Park M.-K."/>
            <person name="Lee Y.-J."/>
            <person name="Yi H."/>
            <person name="Bahn Y.-S."/>
            <person name="Kim J.F."/>
            <person name="Lee D.-W."/>
        </authorList>
    </citation>
    <scope>NUCLEOTIDE SEQUENCE [LARGE SCALE GENOMIC DNA]</scope>
    <source>
        <strain evidence="2 3">DSM 1321</strain>
    </source>
</reference>